<name>A0A2Z3L7T6_9BACT</name>
<evidence type="ECO:0000313" key="1">
    <source>
        <dbReference type="EMBL" id="AWN81521.1"/>
    </source>
</evidence>
<evidence type="ECO:0000313" key="2">
    <source>
        <dbReference type="Proteomes" id="UP000245872"/>
    </source>
</evidence>
<dbReference type="EMBL" id="CP029619">
    <property type="protein sequence ID" value="AWN81521.1"/>
    <property type="molecule type" value="Genomic_DNA"/>
</dbReference>
<organism evidence="1 2">
    <name type="scientific">Candidatus Cardinium hertigii</name>
    <dbReference type="NCBI Taxonomy" id="247481"/>
    <lineage>
        <taxon>Bacteria</taxon>
        <taxon>Pseudomonadati</taxon>
        <taxon>Bacteroidota</taxon>
        <taxon>Cytophagia</taxon>
        <taxon>Cytophagales</taxon>
        <taxon>Amoebophilaceae</taxon>
        <taxon>Candidatus Cardinium</taxon>
    </lineage>
</organism>
<dbReference type="GO" id="GO:0016787">
    <property type="term" value="F:hydrolase activity"/>
    <property type="evidence" value="ECO:0007669"/>
    <property type="project" value="UniProtKB-KW"/>
</dbReference>
<dbReference type="PANTHER" id="PTHR21262:SF31">
    <property type="entry name" value="GTP PYROPHOSPHOKINASE"/>
    <property type="match status" value="1"/>
</dbReference>
<keyword evidence="2" id="KW-1185">Reference proteome</keyword>
<dbReference type="Gene3D" id="1.10.3210.10">
    <property type="entry name" value="Hypothetical protein af1432"/>
    <property type="match status" value="1"/>
</dbReference>
<sequence>MCYQYRDIRVVQVKLADRLHNMRTLSARKPADQQRIAKETLTFYIPWGKSHKAPPQWLAEMQRICEGIIVKQL</sequence>
<reference evidence="1 2" key="1">
    <citation type="submission" date="2018-05" db="EMBL/GenBank/DDBJ databases">
        <title>Candidatus Cardinium hertigii Genome Assembly.</title>
        <authorList>
            <person name="Showmaker K.C."/>
            <person name="Walden K.O."/>
            <person name="Fields C.J."/>
            <person name="Lambert K.N."/>
            <person name="Hudson M.E."/>
        </authorList>
    </citation>
    <scope>NUCLEOTIDE SEQUENCE [LARGE SCALE GENOMIC DNA]</scope>
    <source>
        <strain evidence="2">cHgTN10</strain>
    </source>
</reference>
<protein>
    <submittedName>
        <fullName evidence="1">Bifunctional (P)ppGpp synthase/hydrolase RelA</fullName>
    </submittedName>
</protein>
<dbReference type="SUPFAM" id="SSF109604">
    <property type="entry name" value="HD-domain/PDEase-like"/>
    <property type="match status" value="1"/>
</dbReference>
<dbReference type="KEGG" id="cher:DK880_00187"/>
<dbReference type="Pfam" id="PF13328">
    <property type="entry name" value="HD_4"/>
    <property type="match status" value="1"/>
</dbReference>
<gene>
    <name evidence="1" type="primary">relA_2</name>
    <name evidence="1" type="ORF">DK880_00187</name>
</gene>
<accession>A0A2Z3L7T6</accession>
<dbReference type="AlphaFoldDB" id="A0A2Z3L7T6"/>
<proteinExistence type="predicted"/>
<dbReference type="PANTHER" id="PTHR21262">
    <property type="entry name" value="GUANOSINE-3',5'-BIS DIPHOSPHATE 3'-PYROPHOSPHOHYDROLASE"/>
    <property type="match status" value="1"/>
</dbReference>
<keyword evidence="1" id="KW-0378">Hydrolase</keyword>
<dbReference type="Proteomes" id="UP000245872">
    <property type="component" value="Chromosome"/>
</dbReference>